<sequence length="380" mass="43198">MKFVVFGEDWGAHPSSTQHLFKQLSKDHDVHWINSVGMRKPSLRFTDLSRVFNKAKKLFRQSKGGAQVGIAASRNDQPSVYNLAVLPWHDNILVQSFNEFVFAKKHFDSNEPILYWISVPTAITMINVRPIDKVVYYCGDDFSALAGVDHKMIAPIEQKLIAKANLIYVISDHLYNKMPKHKTYMLTHGVNFELFTKPTTIANEIKHVTRFKIGFYGSINEWLDVDLLTKLVSERPNYELILVGTITHNIDSLLSFNNVTHIEAVEHRRLAEFSQHWDVSILPFVDNQQIQACDPLKLKEYLAAGTPVVSTNFPAVNKYLETILVASTDSGFIQRIDSAIALNQVLNKSWKETQSSLAKNHSWSAKARSVEQQLIAFQGE</sequence>
<evidence type="ECO:0000313" key="1">
    <source>
        <dbReference type="EMBL" id="MBE0368231.1"/>
    </source>
</evidence>
<dbReference type="EMBL" id="AQGV01000012">
    <property type="protein sequence ID" value="MBE0368231.1"/>
    <property type="molecule type" value="Genomic_DNA"/>
</dbReference>
<comment type="caution">
    <text evidence="1">The sequence shown here is derived from an EMBL/GenBank/DDBJ whole genome shotgun (WGS) entry which is preliminary data.</text>
</comment>
<evidence type="ECO:0000313" key="2">
    <source>
        <dbReference type="Proteomes" id="UP000615755"/>
    </source>
</evidence>
<gene>
    <name evidence="1" type="ORF">PAUR_a1792</name>
</gene>
<proteinExistence type="predicted"/>
<evidence type="ECO:0008006" key="3">
    <source>
        <dbReference type="Google" id="ProtNLM"/>
    </source>
</evidence>
<dbReference type="Pfam" id="PF13692">
    <property type="entry name" value="Glyco_trans_1_4"/>
    <property type="match status" value="1"/>
</dbReference>
<name>A0ABR9EB54_9GAMM</name>
<dbReference type="Gene3D" id="3.40.50.11010">
    <property type="match status" value="1"/>
</dbReference>
<keyword evidence="2" id="KW-1185">Reference proteome</keyword>
<protein>
    <recommendedName>
        <fullName evidence="3">Glycosyltransferase</fullName>
    </recommendedName>
</protein>
<organism evidence="1 2">
    <name type="scientific">Pseudoalteromonas aurantia 208</name>
    <dbReference type="NCBI Taxonomy" id="1314867"/>
    <lineage>
        <taxon>Bacteria</taxon>
        <taxon>Pseudomonadati</taxon>
        <taxon>Pseudomonadota</taxon>
        <taxon>Gammaproteobacteria</taxon>
        <taxon>Alteromonadales</taxon>
        <taxon>Pseudoalteromonadaceae</taxon>
        <taxon>Pseudoalteromonas</taxon>
    </lineage>
</organism>
<dbReference type="RefSeq" id="WP_192507538.1">
    <property type="nucleotide sequence ID" value="NZ_AQGV01000012.1"/>
</dbReference>
<dbReference type="Proteomes" id="UP000615755">
    <property type="component" value="Unassembled WGS sequence"/>
</dbReference>
<dbReference type="Gene3D" id="3.40.50.2000">
    <property type="entry name" value="Glycogen Phosphorylase B"/>
    <property type="match status" value="1"/>
</dbReference>
<accession>A0ABR9EB54</accession>
<reference evidence="1 2" key="1">
    <citation type="submission" date="2015-03" db="EMBL/GenBank/DDBJ databases">
        <title>Genome sequence of Pseudoalteromonas aurantia.</title>
        <authorList>
            <person name="Xie B.-B."/>
            <person name="Rong J.-C."/>
            <person name="Qin Q.-L."/>
            <person name="Zhang Y.-Z."/>
        </authorList>
    </citation>
    <scope>NUCLEOTIDE SEQUENCE [LARGE SCALE GENOMIC DNA]</scope>
    <source>
        <strain evidence="1 2">208</strain>
    </source>
</reference>
<dbReference type="SUPFAM" id="SSF53756">
    <property type="entry name" value="UDP-Glycosyltransferase/glycogen phosphorylase"/>
    <property type="match status" value="1"/>
</dbReference>